<evidence type="ECO:0000313" key="2">
    <source>
        <dbReference type="Proteomes" id="UP000320386"/>
    </source>
</evidence>
<protein>
    <submittedName>
        <fullName evidence="1">Uncharacterized protein</fullName>
    </submittedName>
</protein>
<dbReference type="AlphaFoldDB" id="A0A518C0H9"/>
<sequence>MMVRGTQQSGVKVAHLREGETEFLTLHRENEDRIPIEVTPQLIEHLSQLSSVFKITTEIESVLSEAVDRLARDFSDRIELISKHPRINDGEIVIAVKPRGGVFDTRLSLDLNHLSWDFEEMLTDTLGPDHGIMIGFRQEFPDEYDSEASAAVGA</sequence>
<accession>A0A518C0H9</accession>
<name>A0A518C0H9_9BACT</name>
<keyword evidence="2" id="KW-1185">Reference proteome</keyword>
<dbReference type="RefSeq" id="WP_145446898.1">
    <property type="nucleotide sequence ID" value="NZ_CP036280.1"/>
</dbReference>
<dbReference type="KEGG" id="mcad:Pan265_26100"/>
<proteinExistence type="predicted"/>
<reference evidence="1 2" key="1">
    <citation type="submission" date="2019-02" db="EMBL/GenBank/DDBJ databases">
        <title>Deep-cultivation of Planctomycetes and their phenomic and genomic characterization uncovers novel biology.</title>
        <authorList>
            <person name="Wiegand S."/>
            <person name="Jogler M."/>
            <person name="Boedeker C."/>
            <person name="Pinto D."/>
            <person name="Vollmers J."/>
            <person name="Rivas-Marin E."/>
            <person name="Kohn T."/>
            <person name="Peeters S.H."/>
            <person name="Heuer A."/>
            <person name="Rast P."/>
            <person name="Oberbeckmann S."/>
            <person name="Bunk B."/>
            <person name="Jeske O."/>
            <person name="Meyerdierks A."/>
            <person name="Storesund J.E."/>
            <person name="Kallscheuer N."/>
            <person name="Luecker S."/>
            <person name="Lage O.M."/>
            <person name="Pohl T."/>
            <person name="Merkel B.J."/>
            <person name="Hornburger P."/>
            <person name="Mueller R.-W."/>
            <person name="Bruemmer F."/>
            <person name="Labrenz M."/>
            <person name="Spormann A.M."/>
            <person name="Op den Camp H."/>
            <person name="Overmann J."/>
            <person name="Amann R."/>
            <person name="Jetten M.S.M."/>
            <person name="Mascher T."/>
            <person name="Medema M.H."/>
            <person name="Devos D.P."/>
            <person name="Kaster A.-K."/>
            <person name="Ovreas L."/>
            <person name="Rohde M."/>
            <person name="Galperin M.Y."/>
            <person name="Jogler C."/>
        </authorList>
    </citation>
    <scope>NUCLEOTIDE SEQUENCE [LARGE SCALE GENOMIC DNA]</scope>
    <source>
        <strain evidence="1 2">Pan265</strain>
    </source>
</reference>
<evidence type="ECO:0000313" key="1">
    <source>
        <dbReference type="EMBL" id="QDU72736.1"/>
    </source>
</evidence>
<dbReference type="Proteomes" id="UP000320386">
    <property type="component" value="Chromosome"/>
</dbReference>
<organism evidence="1 2">
    <name type="scientific">Mucisphaera calidilacus</name>
    <dbReference type="NCBI Taxonomy" id="2527982"/>
    <lineage>
        <taxon>Bacteria</taxon>
        <taxon>Pseudomonadati</taxon>
        <taxon>Planctomycetota</taxon>
        <taxon>Phycisphaerae</taxon>
        <taxon>Phycisphaerales</taxon>
        <taxon>Phycisphaeraceae</taxon>
        <taxon>Mucisphaera</taxon>
    </lineage>
</organism>
<gene>
    <name evidence="1" type="ORF">Pan265_26100</name>
</gene>
<dbReference type="EMBL" id="CP036280">
    <property type="protein sequence ID" value="QDU72736.1"/>
    <property type="molecule type" value="Genomic_DNA"/>
</dbReference>